<proteinExistence type="predicted"/>
<keyword evidence="1" id="KW-1185">Reference proteome</keyword>
<dbReference type="WBParaSite" id="nRc.2.0.1.t42525-RA">
    <property type="protein sequence ID" value="nRc.2.0.1.t42525-RA"/>
    <property type="gene ID" value="nRc.2.0.1.g42525"/>
</dbReference>
<evidence type="ECO:0000313" key="2">
    <source>
        <dbReference type="WBParaSite" id="nRc.2.0.1.t42525-RA"/>
    </source>
</evidence>
<accession>A0A915KUQ9</accession>
<name>A0A915KUQ9_ROMCU</name>
<sequence length="61" mass="6759">MGKCTGENLKKTGAWSVRLTRETINAYLPKFHASASPGRSPTVSFLRMPRSFDCSHCPTMV</sequence>
<reference evidence="2" key="1">
    <citation type="submission" date="2022-11" db="UniProtKB">
        <authorList>
            <consortium name="WormBaseParasite"/>
        </authorList>
    </citation>
    <scope>IDENTIFICATION</scope>
</reference>
<protein>
    <submittedName>
        <fullName evidence="2">Uncharacterized protein</fullName>
    </submittedName>
</protein>
<dbReference type="Proteomes" id="UP000887565">
    <property type="component" value="Unplaced"/>
</dbReference>
<evidence type="ECO:0000313" key="1">
    <source>
        <dbReference type="Proteomes" id="UP000887565"/>
    </source>
</evidence>
<organism evidence="1 2">
    <name type="scientific">Romanomermis culicivorax</name>
    <name type="common">Nematode worm</name>
    <dbReference type="NCBI Taxonomy" id="13658"/>
    <lineage>
        <taxon>Eukaryota</taxon>
        <taxon>Metazoa</taxon>
        <taxon>Ecdysozoa</taxon>
        <taxon>Nematoda</taxon>
        <taxon>Enoplea</taxon>
        <taxon>Dorylaimia</taxon>
        <taxon>Mermithida</taxon>
        <taxon>Mermithoidea</taxon>
        <taxon>Mermithidae</taxon>
        <taxon>Romanomermis</taxon>
    </lineage>
</organism>
<dbReference type="AlphaFoldDB" id="A0A915KUQ9"/>